<accession>A0A177NIF8</accession>
<feature type="transmembrane region" description="Helical" evidence="6">
    <location>
        <begin position="6"/>
        <end position="28"/>
    </location>
</feature>
<dbReference type="GO" id="GO:0000155">
    <property type="term" value="F:phosphorelay sensor kinase activity"/>
    <property type="evidence" value="ECO:0007669"/>
    <property type="project" value="InterPro"/>
</dbReference>
<evidence type="ECO:0000256" key="2">
    <source>
        <dbReference type="ARBA" id="ARBA00022553"/>
    </source>
</evidence>
<dbReference type="InterPro" id="IPR050482">
    <property type="entry name" value="Sensor_HK_TwoCompSys"/>
</dbReference>
<dbReference type="InterPro" id="IPR036890">
    <property type="entry name" value="HATPase_C_sf"/>
</dbReference>
<dbReference type="Gene3D" id="6.10.340.10">
    <property type="match status" value="1"/>
</dbReference>
<keyword evidence="2" id="KW-0597">Phosphoprotein</keyword>
<keyword evidence="3" id="KW-0808">Transferase</keyword>
<evidence type="ECO:0000256" key="6">
    <source>
        <dbReference type="SAM" id="Phobius"/>
    </source>
</evidence>
<dbReference type="GO" id="GO:0046983">
    <property type="term" value="F:protein dimerization activity"/>
    <property type="evidence" value="ECO:0007669"/>
    <property type="project" value="InterPro"/>
</dbReference>
<comment type="caution">
    <text evidence="8">The sequence shown here is derived from an EMBL/GenBank/DDBJ whole genome shotgun (WGS) entry which is preliminary data.</text>
</comment>
<keyword evidence="5" id="KW-0902">Two-component regulatory system</keyword>
<reference evidence="8 9" key="1">
    <citation type="submission" date="2016-03" db="EMBL/GenBank/DDBJ databases">
        <authorList>
            <person name="Ploux O."/>
        </authorList>
    </citation>
    <scope>NUCLEOTIDE SEQUENCE [LARGE SCALE GENOMIC DNA]</scope>
    <source>
        <strain evidence="8 9">R-45378</strain>
    </source>
</reference>
<evidence type="ECO:0000256" key="4">
    <source>
        <dbReference type="ARBA" id="ARBA00022777"/>
    </source>
</evidence>
<dbReference type="PANTHER" id="PTHR24421">
    <property type="entry name" value="NITRATE/NITRITE SENSOR PROTEIN NARX-RELATED"/>
    <property type="match status" value="1"/>
</dbReference>
<dbReference type="GO" id="GO:0016020">
    <property type="term" value="C:membrane"/>
    <property type="evidence" value="ECO:0007669"/>
    <property type="project" value="UniProtKB-SubCell"/>
</dbReference>
<dbReference type="PROSITE" id="PS50885">
    <property type="entry name" value="HAMP"/>
    <property type="match status" value="1"/>
</dbReference>
<keyword evidence="6" id="KW-1133">Transmembrane helix</keyword>
<dbReference type="EMBL" id="LUUJ01000066">
    <property type="protein sequence ID" value="OAI17651.1"/>
    <property type="molecule type" value="Genomic_DNA"/>
</dbReference>
<dbReference type="CDD" id="cd16917">
    <property type="entry name" value="HATPase_UhpB-NarQ-NarX-like"/>
    <property type="match status" value="1"/>
</dbReference>
<dbReference type="InterPro" id="IPR003660">
    <property type="entry name" value="HAMP_dom"/>
</dbReference>
<dbReference type="Proteomes" id="UP000077857">
    <property type="component" value="Unassembled WGS sequence"/>
</dbReference>
<dbReference type="RefSeq" id="WP_064040173.1">
    <property type="nucleotide sequence ID" value="NZ_LUUJ01000066.1"/>
</dbReference>
<organism evidence="8 9">
    <name type="scientific">Methylomonas koyamae</name>
    <dbReference type="NCBI Taxonomy" id="702114"/>
    <lineage>
        <taxon>Bacteria</taxon>
        <taxon>Pseudomonadati</taxon>
        <taxon>Pseudomonadota</taxon>
        <taxon>Gammaproteobacteria</taxon>
        <taxon>Methylococcales</taxon>
        <taxon>Methylococcaceae</taxon>
        <taxon>Methylomonas</taxon>
    </lineage>
</organism>
<evidence type="ECO:0000256" key="3">
    <source>
        <dbReference type="ARBA" id="ARBA00022679"/>
    </source>
</evidence>
<keyword evidence="6" id="KW-0472">Membrane</keyword>
<dbReference type="PANTHER" id="PTHR24421:SF58">
    <property type="entry name" value="SIGNAL TRANSDUCTION HISTIDINE-PROTEIN KINASE_PHOSPHATASE UHPB"/>
    <property type="match status" value="1"/>
</dbReference>
<evidence type="ECO:0000313" key="8">
    <source>
        <dbReference type="EMBL" id="OAI17651.1"/>
    </source>
</evidence>
<evidence type="ECO:0000313" key="9">
    <source>
        <dbReference type="Proteomes" id="UP000077857"/>
    </source>
</evidence>
<gene>
    <name evidence="8" type="ORF">A1507_10405</name>
</gene>
<keyword evidence="4 8" id="KW-0418">Kinase</keyword>
<dbReference type="Gene3D" id="3.30.565.10">
    <property type="entry name" value="Histidine kinase-like ATPase, C-terminal domain"/>
    <property type="match status" value="1"/>
</dbReference>
<evidence type="ECO:0000259" key="7">
    <source>
        <dbReference type="PROSITE" id="PS50885"/>
    </source>
</evidence>
<dbReference type="InterPro" id="IPR003594">
    <property type="entry name" value="HATPase_dom"/>
</dbReference>
<dbReference type="OrthoDB" id="9797605at2"/>
<dbReference type="SMART" id="SM00304">
    <property type="entry name" value="HAMP"/>
    <property type="match status" value="1"/>
</dbReference>
<protein>
    <submittedName>
        <fullName evidence="8">Histidine kinase</fullName>
    </submittedName>
</protein>
<dbReference type="Gene3D" id="1.20.5.1930">
    <property type="match status" value="1"/>
</dbReference>
<dbReference type="Pfam" id="PF07730">
    <property type="entry name" value="HisKA_3"/>
    <property type="match status" value="1"/>
</dbReference>
<dbReference type="InterPro" id="IPR011712">
    <property type="entry name" value="Sig_transdc_His_kin_sub3_dim/P"/>
</dbReference>
<comment type="subcellular location">
    <subcellularLocation>
        <location evidence="1">Membrane</location>
    </subcellularLocation>
</comment>
<dbReference type="Pfam" id="PF02518">
    <property type="entry name" value="HATPase_c"/>
    <property type="match status" value="1"/>
</dbReference>
<dbReference type="SUPFAM" id="SSF55874">
    <property type="entry name" value="ATPase domain of HSP90 chaperone/DNA topoisomerase II/histidine kinase"/>
    <property type="match status" value="1"/>
</dbReference>
<evidence type="ECO:0000256" key="5">
    <source>
        <dbReference type="ARBA" id="ARBA00023012"/>
    </source>
</evidence>
<proteinExistence type="predicted"/>
<feature type="domain" description="HAMP" evidence="7">
    <location>
        <begin position="179"/>
        <end position="231"/>
    </location>
</feature>
<dbReference type="AlphaFoldDB" id="A0A177NIF8"/>
<keyword evidence="6" id="KW-0812">Transmembrane</keyword>
<name>A0A177NIF8_9GAMM</name>
<sequence>MALHWHLLTRIVLAGGLSLLAVLAYALYQSHSLAERNAVEVADGVARQLQTQLLLIESGLGRGGSFPDFELWKQAGGQAGTCLAYLPQAGGTPRSLCYGGKPIARIWPSGFESVYRSLFQPGLPVARSVRRQGAVFGVLSFTASAETEIAAAWRNVCDLATLSAVTLFAVCGLVYWSVRRALRPAQTIVRGLGALASGELAHRLPGFELDEWRRIGIAVNALAESQQQLLAQRRRLAAKLIQLQEDERRYLARELHDEFGQCLAGINAVASSVRFAAAERAPELAAEAEQIGEIAGGMLQRLRGLLQRLRPAELETLGLAASLHSAVTDWNRRDAGKTVYRLQVAGDCRRLADDQALALFRIAQECQTNIARHAAASNVALVLQIEEDRASLQIRDDGVARELPFAGSGLGLLGMRERVAALNGEFSLAIAEPHGLQVAVGLPLVLAAAAQ</sequence>
<evidence type="ECO:0000256" key="1">
    <source>
        <dbReference type="ARBA" id="ARBA00004370"/>
    </source>
</evidence>